<accession>A0A8J2Z3W9</accession>
<evidence type="ECO:0000313" key="1">
    <source>
        <dbReference type="EMBL" id="GGF96841.1"/>
    </source>
</evidence>
<evidence type="ECO:0000313" key="2">
    <source>
        <dbReference type="Proteomes" id="UP000636949"/>
    </source>
</evidence>
<sequence>MHESTDSKLEALKPNIVKELNQRYHEKFKVIKGKYNAQSKTYSFIVETDSMPDEQFTVITDLMGKGAFVSNFLQTRQAIESAKLVESYFKGVARDYKASFSGASISPLELPKHQKYLSKVALDNLHSQALPLDKWMQTSHQTMKFGGTIKINIKETPENILKVLEAVYLLNHHLLSADFFSYAIGIQLMDLPAKPQFVTFPLSYEIFVRQQGWETNKYTWAIIDIYECTINGVKRECYGQPNIPKYANIGKNIKSPLDVAQYFKFIPRKPAKYDSLVYGEQDSWVITRRAKLSDSKWLIDTPMYQQIKDIYNKQ</sequence>
<comment type="caution">
    <text evidence="1">The sequence shown here is derived from an EMBL/GenBank/DDBJ whole genome shotgun (WGS) entry which is preliminary data.</text>
</comment>
<gene>
    <name evidence="1" type="ORF">GCM10010995_12640</name>
</gene>
<organism evidence="1 2">
    <name type="scientific">Cysteiniphilum litorale</name>
    <dbReference type="NCBI Taxonomy" id="2056700"/>
    <lineage>
        <taxon>Bacteria</taxon>
        <taxon>Pseudomonadati</taxon>
        <taxon>Pseudomonadota</taxon>
        <taxon>Gammaproteobacteria</taxon>
        <taxon>Thiotrichales</taxon>
        <taxon>Fastidiosibacteraceae</taxon>
        <taxon>Cysteiniphilum</taxon>
    </lineage>
</organism>
<dbReference type="AlphaFoldDB" id="A0A8J2Z3W9"/>
<protein>
    <submittedName>
        <fullName evidence="1">Uncharacterized protein</fullName>
    </submittedName>
</protein>
<proteinExistence type="predicted"/>
<reference evidence="1" key="1">
    <citation type="journal article" date="2014" name="Int. J. Syst. Evol. Microbiol.">
        <title>Complete genome sequence of Corynebacterium casei LMG S-19264T (=DSM 44701T), isolated from a smear-ripened cheese.</title>
        <authorList>
            <consortium name="US DOE Joint Genome Institute (JGI-PGF)"/>
            <person name="Walter F."/>
            <person name="Albersmeier A."/>
            <person name="Kalinowski J."/>
            <person name="Ruckert C."/>
        </authorList>
    </citation>
    <scope>NUCLEOTIDE SEQUENCE</scope>
    <source>
        <strain evidence="1">CGMCC 1.15758</strain>
    </source>
</reference>
<dbReference type="EMBL" id="BMJS01000011">
    <property type="protein sequence ID" value="GGF96841.1"/>
    <property type="molecule type" value="Genomic_DNA"/>
</dbReference>
<dbReference type="Proteomes" id="UP000636949">
    <property type="component" value="Unassembled WGS sequence"/>
</dbReference>
<name>A0A8J2Z3W9_9GAMM</name>
<reference evidence="1" key="2">
    <citation type="submission" date="2020-09" db="EMBL/GenBank/DDBJ databases">
        <authorList>
            <person name="Sun Q."/>
            <person name="Zhou Y."/>
        </authorList>
    </citation>
    <scope>NUCLEOTIDE SEQUENCE</scope>
    <source>
        <strain evidence="1">CGMCC 1.15758</strain>
    </source>
</reference>
<keyword evidence="2" id="KW-1185">Reference proteome</keyword>